<dbReference type="Proteomes" id="UP001152795">
    <property type="component" value="Unassembled WGS sequence"/>
</dbReference>
<evidence type="ECO:0000313" key="3">
    <source>
        <dbReference type="Proteomes" id="UP001152795"/>
    </source>
</evidence>
<dbReference type="AlphaFoldDB" id="A0A7D9LTL0"/>
<dbReference type="EMBL" id="CACRXK020025135">
    <property type="protein sequence ID" value="CAB4039261.1"/>
    <property type="molecule type" value="Genomic_DNA"/>
</dbReference>
<keyword evidence="3" id="KW-1185">Reference proteome</keyword>
<feature type="compositionally biased region" description="Low complexity" evidence="1">
    <location>
        <begin position="123"/>
        <end position="132"/>
    </location>
</feature>
<feature type="region of interest" description="Disordered" evidence="1">
    <location>
        <begin position="117"/>
        <end position="148"/>
    </location>
</feature>
<proteinExistence type="predicted"/>
<feature type="region of interest" description="Disordered" evidence="1">
    <location>
        <begin position="15"/>
        <end position="34"/>
    </location>
</feature>
<sequence>SGNLGLHYSFQAHATTVNERPRQNSGEKRSAAENDYLIMPSVSNPIVHRSARFRISPSTENESTNVQSSEAPELVRQNTQTFHDLNKVQRQILHPVPASMTDSFSLAASIKHKDSGVRLPARTNNNTTSANNQDKHFSDLQLPGTVNF</sequence>
<evidence type="ECO:0000256" key="1">
    <source>
        <dbReference type="SAM" id="MobiDB-lite"/>
    </source>
</evidence>
<reference evidence="2" key="1">
    <citation type="submission" date="2020-04" db="EMBL/GenBank/DDBJ databases">
        <authorList>
            <person name="Alioto T."/>
            <person name="Alioto T."/>
            <person name="Gomez Garrido J."/>
        </authorList>
    </citation>
    <scope>NUCLEOTIDE SEQUENCE</scope>
    <source>
        <strain evidence="2">A484AB</strain>
    </source>
</reference>
<evidence type="ECO:0000313" key="2">
    <source>
        <dbReference type="EMBL" id="CAB4039261.1"/>
    </source>
</evidence>
<comment type="caution">
    <text evidence="2">The sequence shown here is derived from an EMBL/GenBank/DDBJ whole genome shotgun (WGS) entry which is preliminary data.</text>
</comment>
<feature type="non-terminal residue" evidence="2">
    <location>
        <position position="148"/>
    </location>
</feature>
<name>A0A7D9LTL0_PARCT</name>
<organism evidence="2 3">
    <name type="scientific">Paramuricea clavata</name>
    <name type="common">Red gorgonian</name>
    <name type="synonym">Violescent sea-whip</name>
    <dbReference type="NCBI Taxonomy" id="317549"/>
    <lineage>
        <taxon>Eukaryota</taxon>
        <taxon>Metazoa</taxon>
        <taxon>Cnidaria</taxon>
        <taxon>Anthozoa</taxon>
        <taxon>Octocorallia</taxon>
        <taxon>Malacalcyonacea</taxon>
        <taxon>Plexauridae</taxon>
        <taxon>Paramuricea</taxon>
    </lineage>
</organism>
<feature type="compositionally biased region" description="Basic and acidic residues" evidence="1">
    <location>
        <begin position="19"/>
        <end position="32"/>
    </location>
</feature>
<accession>A0A7D9LTL0</accession>
<gene>
    <name evidence="2" type="ORF">PACLA_8A043390</name>
</gene>
<protein>
    <submittedName>
        <fullName evidence="2">Uncharacterized protein</fullName>
    </submittedName>
</protein>